<gene>
    <name evidence="5" type="ORF">EAH77_08820</name>
</gene>
<evidence type="ECO:0000256" key="2">
    <source>
        <dbReference type="ARBA" id="ARBA00023015"/>
    </source>
</evidence>
<dbReference type="GO" id="GO:0003677">
    <property type="term" value="F:DNA binding"/>
    <property type="evidence" value="ECO:0007669"/>
    <property type="project" value="UniProtKB-KW"/>
</dbReference>
<accession>A0A502GL85</accession>
<organism evidence="5 6">
    <name type="scientific">Ewingella americana</name>
    <dbReference type="NCBI Taxonomy" id="41202"/>
    <lineage>
        <taxon>Bacteria</taxon>
        <taxon>Pseudomonadati</taxon>
        <taxon>Pseudomonadota</taxon>
        <taxon>Gammaproteobacteria</taxon>
        <taxon>Enterobacterales</taxon>
        <taxon>Yersiniaceae</taxon>
        <taxon>Ewingella</taxon>
    </lineage>
</organism>
<dbReference type="AlphaFoldDB" id="A0A502GL85"/>
<evidence type="ECO:0000256" key="3">
    <source>
        <dbReference type="ARBA" id="ARBA00023125"/>
    </source>
</evidence>
<keyword evidence="2" id="KW-0805">Transcription regulation</keyword>
<keyword evidence="4" id="KW-0804">Transcription</keyword>
<sequence>MRDIHETLELWGAWAASDNSGIDFSPIAAGFKGLLPQTSRSRQQCCDDEGIMIDGCVARLKKYRIEEYELVILHYVFNMSLRAIAKRRKCSDGTIRKEMQTATGFIEGVLSMVNKLQEFI</sequence>
<keyword evidence="3" id="KW-0238">DNA-binding</keyword>
<dbReference type="Pfam" id="PF06530">
    <property type="entry name" value="Phage_antitermQ"/>
    <property type="match status" value="1"/>
</dbReference>
<evidence type="ECO:0000256" key="1">
    <source>
        <dbReference type="ARBA" id="ARBA00010234"/>
    </source>
</evidence>
<dbReference type="InterPro" id="IPR010534">
    <property type="entry name" value="Phage_933W_GpQ"/>
</dbReference>
<evidence type="ECO:0000313" key="6">
    <source>
        <dbReference type="Proteomes" id="UP000317663"/>
    </source>
</evidence>
<evidence type="ECO:0000313" key="5">
    <source>
        <dbReference type="EMBL" id="TPG62581.1"/>
    </source>
</evidence>
<dbReference type="EMBL" id="RCZD01000004">
    <property type="protein sequence ID" value="TPG62581.1"/>
    <property type="molecule type" value="Genomic_DNA"/>
</dbReference>
<dbReference type="GO" id="GO:0060567">
    <property type="term" value="P:negative regulation of termination of DNA-templated transcription"/>
    <property type="evidence" value="ECO:0007669"/>
    <property type="project" value="InterPro"/>
</dbReference>
<dbReference type="OrthoDB" id="6432617at2"/>
<reference evidence="5 6" key="1">
    <citation type="journal article" date="2019" name="Environ. Microbiol.">
        <title>Species interactions and distinct microbial communities in high Arctic permafrost affected cryosols are associated with the CH4 and CO2 gas fluxes.</title>
        <authorList>
            <person name="Altshuler I."/>
            <person name="Hamel J."/>
            <person name="Turney S."/>
            <person name="Magnuson E."/>
            <person name="Levesque R."/>
            <person name="Greer C."/>
            <person name="Whyte L.G."/>
        </authorList>
    </citation>
    <scope>NUCLEOTIDE SEQUENCE [LARGE SCALE GENOMIC DNA]</scope>
    <source>
        <strain evidence="5 6">E4</strain>
    </source>
</reference>
<name>A0A502GL85_9GAMM</name>
<protein>
    <submittedName>
        <fullName evidence="5">Antitermination protein</fullName>
    </submittedName>
</protein>
<keyword evidence="6" id="KW-1185">Reference proteome</keyword>
<comment type="caution">
    <text evidence="5">The sequence shown here is derived from an EMBL/GenBank/DDBJ whole genome shotgun (WGS) entry which is preliminary data.</text>
</comment>
<proteinExistence type="inferred from homology"/>
<evidence type="ECO:0000256" key="4">
    <source>
        <dbReference type="ARBA" id="ARBA00023163"/>
    </source>
</evidence>
<dbReference type="SUPFAM" id="SSF88659">
    <property type="entry name" value="Sigma3 and sigma4 domains of RNA polymerase sigma factors"/>
    <property type="match status" value="1"/>
</dbReference>
<dbReference type="InterPro" id="IPR013324">
    <property type="entry name" value="RNA_pol_sigma_r3/r4-like"/>
</dbReference>
<dbReference type="Proteomes" id="UP000317663">
    <property type="component" value="Unassembled WGS sequence"/>
</dbReference>
<comment type="similarity">
    <text evidence="1">Belongs to the phage antitermination Q type 1 family.</text>
</comment>
<dbReference type="RefSeq" id="WP_140471763.1">
    <property type="nucleotide sequence ID" value="NZ_RCZD01000004.1"/>
</dbReference>